<evidence type="ECO:0000259" key="2">
    <source>
        <dbReference type="Pfam" id="PF00535"/>
    </source>
</evidence>
<protein>
    <submittedName>
        <fullName evidence="3">Glycosyltransferase family 2 protein</fullName>
        <ecNumber evidence="3">2.4.-.-</ecNumber>
    </submittedName>
</protein>
<evidence type="ECO:0000313" key="3">
    <source>
        <dbReference type="EMBL" id="MFK7161406.1"/>
    </source>
</evidence>
<organism evidence="3 4">
    <name type="scientific">Marinospirillum alkalitolerans</name>
    <dbReference type="NCBI Taxonomy" id="3123374"/>
    <lineage>
        <taxon>Bacteria</taxon>
        <taxon>Pseudomonadati</taxon>
        <taxon>Pseudomonadota</taxon>
        <taxon>Gammaproteobacteria</taxon>
        <taxon>Oceanospirillales</taxon>
        <taxon>Oceanospirillaceae</taxon>
        <taxon>Marinospirillum</taxon>
    </lineage>
</organism>
<feature type="non-terminal residue" evidence="3">
    <location>
        <position position="257"/>
    </location>
</feature>
<comment type="caution">
    <text evidence="3">The sequence shown here is derived from an EMBL/GenBank/DDBJ whole genome shotgun (WGS) entry which is preliminary data.</text>
</comment>
<sequence length="257" mass="29762">MASKKSLSVAIITLNEENNLERCLQSVQAIADEILVIDSGSTDATQEIAARYGARFEFNAWPGHVAQKNLALERASHEWVLSLDADECLTPELAQEIQALLHSKEIESASGYQLNRRTFYLGDWVRHAWYPEWRLRLVKKQLARWEGTDPHDKLVVNGSEKKLKSGDFLHYSYRDLQHHFEVSLKYARIGAEAAYKKGKRFKAHKLFTSPLGRLFKFLFIKMAWRDGWRGWIILGSSMMTAFMKQAYLLERELNKKE</sequence>
<keyword evidence="3" id="KW-0328">Glycosyltransferase</keyword>
<accession>A0ABW8PZL9</accession>
<comment type="similarity">
    <text evidence="1">Belongs to the glycosyltransferase 2 family. WaaE/KdtX subfamily.</text>
</comment>
<evidence type="ECO:0000313" key="4">
    <source>
        <dbReference type="Proteomes" id="UP001621714"/>
    </source>
</evidence>
<dbReference type="Pfam" id="PF00535">
    <property type="entry name" value="Glycos_transf_2"/>
    <property type="match status" value="1"/>
</dbReference>
<dbReference type="GO" id="GO:0016757">
    <property type="term" value="F:glycosyltransferase activity"/>
    <property type="evidence" value="ECO:0007669"/>
    <property type="project" value="UniProtKB-KW"/>
</dbReference>
<dbReference type="PANTHER" id="PTHR43630">
    <property type="entry name" value="POLY-BETA-1,6-N-ACETYL-D-GLUCOSAMINE SYNTHASE"/>
    <property type="match status" value="1"/>
</dbReference>
<reference evidence="3 4" key="1">
    <citation type="submission" date="2024-02" db="EMBL/GenBank/DDBJ databases">
        <title>Marinospirillum sp. MEB 164 isolated from Lonar lake sediment.</title>
        <authorList>
            <person name="Joshi A."/>
            <person name="Thite S."/>
        </authorList>
    </citation>
    <scope>NUCLEOTIDE SEQUENCE [LARGE SCALE GENOMIC DNA]</scope>
    <source>
        <strain evidence="3 4">MEB164</strain>
    </source>
</reference>
<name>A0ABW8PZL9_9GAMM</name>
<dbReference type="Gene3D" id="3.90.550.10">
    <property type="entry name" value="Spore Coat Polysaccharide Biosynthesis Protein SpsA, Chain A"/>
    <property type="match status" value="1"/>
</dbReference>
<dbReference type="PANTHER" id="PTHR43630:SF2">
    <property type="entry name" value="GLYCOSYLTRANSFERASE"/>
    <property type="match status" value="1"/>
</dbReference>
<dbReference type="EC" id="2.4.-.-" evidence="3"/>
<dbReference type="Proteomes" id="UP001621714">
    <property type="component" value="Unassembled WGS sequence"/>
</dbReference>
<proteinExistence type="inferred from homology"/>
<keyword evidence="3" id="KW-0808">Transferase</keyword>
<feature type="domain" description="Glycosyltransferase 2-like" evidence="2">
    <location>
        <begin position="8"/>
        <end position="105"/>
    </location>
</feature>
<dbReference type="CDD" id="cd02511">
    <property type="entry name" value="Beta4Glucosyltransferase"/>
    <property type="match status" value="1"/>
</dbReference>
<keyword evidence="4" id="KW-1185">Reference proteome</keyword>
<dbReference type="SUPFAM" id="SSF53448">
    <property type="entry name" value="Nucleotide-diphospho-sugar transferases"/>
    <property type="match status" value="1"/>
</dbReference>
<gene>
    <name evidence="3" type="ORF">V6U78_10195</name>
</gene>
<dbReference type="EMBL" id="JBANFI010000006">
    <property type="protein sequence ID" value="MFK7161406.1"/>
    <property type="molecule type" value="Genomic_DNA"/>
</dbReference>
<evidence type="ECO:0000256" key="1">
    <source>
        <dbReference type="ARBA" id="ARBA00038494"/>
    </source>
</evidence>
<dbReference type="RefSeq" id="WP_405340166.1">
    <property type="nucleotide sequence ID" value="NZ_JBANFI010000006.1"/>
</dbReference>
<dbReference type="InterPro" id="IPR029044">
    <property type="entry name" value="Nucleotide-diphossugar_trans"/>
</dbReference>
<dbReference type="InterPro" id="IPR001173">
    <property type="entry name" value="Glyco_trans_2-like"/>
</dbReference>